<accession>A0A4Q9H650</accession>
<dbReference type="EMBL" id="SIXI01000001">
    <property type="protein sequence ID" value="TBO34217.1"/>
    <property type="molecule type" value="Genomic_DNA"/>
</dbReference>
<organism evidence="1 2">
    <name type="scientific">Aquabacterium lacunae</name>
    <dbReference type="NCBI Taxonomy" id="2528630"/>
    <lineage>
        <taxon>Bacteria</taxon>
        <taxon>Pseudomonadati</taxon>
        <taxon>Pseudomonadota</taxon>
        <taxon>Betaproteobacteria</taxon>
        <taxon>Burkholderiales</taxon>
        <taxon>Aquabacterium</taxon>
    </lineage>
</organism>
<sequence>MVENFTSGLTEALVARLILLANHVLSSEPVAMQKLQPFAGRQIVVTVTSTASNTPWLKPLAALLPPQTRLTITRAGLFELSEAGQEPSGPGLTIDIDVPPPLSALQLLIRRERPPVNIGGDAALAEAASWLMKNLRWDIEDDLARWLGTTPSQVLKTVGGQVKAAFSRWRPGTTSR</sequence>
<protein>
    <recommendedName>
        <fullName evidence="3">SCP2 domain-containing protein</fullName>
    </recommendedName>
</protein>
<keyword evidence="2" id="KW-1185">Reference proteome</keyword>
<comment type="caution">
    <text evidence="1">The sequence shown here is derived from an EMBL/GenBank/DDBJ whole genome shotgun (WGS) entry which is preliminary data.</text>
</comment>
<reference evidence="1 2" key="1">
    <citation type="submission" date="2019-02" db="EMBL/GenBank/DDBJ databases">
        <title>Aquabacterium sp. strain KMB7.</title>
        <authorList>
            <person name="Chen W.-M."/>
        </authorList>
    </citation>
    <scope>NUCLEOTIDE SEQUENCE [LARGE SCALE GENOMIC DNA]</scope>
    <source>
        <strain evidence="1 2">KMB7</strain>
    </source>
</reference>
<dbReference type="AlphaFoldDB" id="A0A4Q9H650"/>
<dbReference type="OrthoDB" id="8525483at2"/>
<proteinExistence type="predicted"/>
<evidence type="ECO:0000313" key="2">
    <source>
        <dbReference type="Proteomes" id="UP000292120"/>
    </source>
</evidence>
<evidence type="ECO:0008006" key="3">
    <source>
        <dbReference type="Google" id="ProtNLM"/>
    </source>
</evidence>
<name>A0A4Q9H650_9BURK</name>
<dbReference type="RefSeq" id="WP_130966167.1">
    <property type="nucleotide sequence ID" value="NZ_SIXI01000001.1"/>
</dbReference>
<evidence type="ECO:0000313" key="1">
    <source>
        <dbReference type="EMBL" id="TBO34217.1"/>
    </source>
</evidence>
<dbReference type="Proteomes" id="UP000292120">
    <property type="component" value="Unassembled WGS sequence"/>
</dbReference>
<gene>
    <name evidence="1" type="ORF">EYS42_01925</name>
</gene>